<organism evidence="3 4">
    <name type="scientific">[Torrubiella] hemipterigena</name>
    <dbReference type="NCBI Taxonomy" id="1531966"/>
    <lineage>
        <taxon>Eukaryota</taxon>
        <taxon>Fungi</taxon>
        <taxon>Dikarya</taxon>
        <taxon>Ascomycota</taxon>
        <taxon>Pezizomycotina</taxon>
        <taxon>Sordariomycetes</taxon>
        <taxon>Hypocreomycetidae</taxon>
        <taxon>Hypocreales</taxon>
        <taxon>Clavicipitaceae</taxon>
        <taxon>Clavicipitaceae incertae sedis</taxon>
        <taxon>'Torrubiella' clade</taxon>
    </lineage>
</organism>
<dbReference type="Gene3D" id="4.10.240.10">
    <property type="entry name" value="Zn(2)-C6 fungal-type DNA-binding domain"/>
    <property type="match status" value="1"/>
</dbReference>
<evidence type="ECO:0000313" key="3">
    <source>
        <dbReference type="EMBL" id="CEJ89612.1"/>
    </source>
</evidence>
<dbReference type="InterPro" id="IPR036864">
    <property type="entry name" value="Zn2-C6_fun-type_DNA-bd_sf"/>
</dbReference>
<dbReference type="Pfam" id="PF00172">
    <property type="entry name" value="Zn_clus"/>
    <property type="match status" value="1"/>
</dbReference>
<dbReference type="SMART" id="SM00066">
    <property type="entry name" value="GAL4"/>
    <property type="match status" value="1"/>
</dbReference>
<evidence type="ECO:0000313" key="4">
    <source>
        <dbReference type="Proteomes" id="UP000039046"/>
    </source>
</evidence>
<keyword evidence="1" id="KW-0539">Nucleus</keyword>
<dbReference type="InterPro" id="IPR021858">
    <property type="entry name" value="Fun_TF"/>
</dbReference>
<name>A0A0A1TIS9_9HYPO</name>
<dbReference type="InterPro" id="IPR053175">
    <property type="entry name" value="DHMBA_Reg_Transcription_Factor"/>
</dbReference>
<dbReference type="EMBL" id="CDHN01000002">
    <property type="protein sequence ID" value="CEJ89612.1"/>
    <property type="molecule type" value="Genomic_DNA"/>
</dbReference>
<proteinExistence type="predicted"/>
<dbReference type="GO" id="GO:0008270">
    <property type="term" value="F:zinc ion binding"/>
    <property type="evidence" value="ECO:0007669"/>
    <property type="project" value="InterPro"/>
</dbReference>
<dbReference type="InterPro" id="IPR001138">
    <property type="entry name" value="Zn2Cys6_DnaBD"/>
</dbReference>
<dbReference type="AlphaFoldDB" id="A0A0A1TIS9"/>
<dbReference type="OrthoDB" id="5429770at2759"/>
<dbReference type="Pfam" id="PF11951">
    <property type="entry name" value="Fungal_trans_2"/>
    <property type="match status" value="1"/>
</dbReference>
<keyword evidence="4" id="KW-1185">Reference proteome</keyword>
<dbReference type="PANTHER" id="PTHR38791:SF1">
    <property type="entry name" value="TRANSCRIPTION FACTOR, PUTATIVE-RELATED"/>
    <property type="match status" value="1"/>
</dbReference>
<protein>
    <recommendedName>
        <fullName evidence="2">Zn(2)-C6 fungal-type domain-containing protein</fullName>
    </recommendedName>
</protein>
<dbReference type="Proteomes" id="UP000039046">
    <property type="component" value="Unassembled WGS sequence"/>
</dbReference>
<dbReference type="GO" id="GO:0000981">
    <property type="term" value="F:DNA-binding transcription factor activity, RNA polymerase II-specific"/>
    <property type="evidence" value="ECO:0007669"/>
    <property type="project" value="InterPro"/>
</dbReference>
<dbReference type="STRING" id="1531966.A0A0A1TIS9"/>
<dbReference type="SUPFAM" id="SSF57701">
    <property type="entry name" value="Zn2/Cys6 DNA-binding domain"/>
    <property type="match status" value="1"/>
</dbReference>
<dbReference type="CDD" id="cd00067">
    <property type="entry name" value="GAL4"/>
    <property type="match status" value="1"/>
</dbReference>
<dbReference type="HOGENOM" id="CLU_013866_5_2_1"/>
<reference evidence="3 4" key="1">
    <citation type="journal article" date="2015" name="Genome Announc.">
        <title>Draft Genome Sequence and Gene Annotation of the Entomopathogenic Fungus Verticillium hemipterigenum.</title>
        <authorList>
            <person name="Horn F."/>
            <person name="Habel A."/>
            <person name="Scharf D.H."/>
            <person name="Dworschak J."/>
            <person name="Brakhage A.A."/>
            <person name="Guthke R."/>
            <person name="Hertweck C."/>
            <person name="Linde J."/>
        </authorList>
    </citation>
    <scope>NUCLEOTIDE SEQUENCE [LARGE SCALE GENOMIC DNA]</scope>
</reference>
<sequence>MVNRGKPSRNCLPCRKRKLRCDLVPGCCGQCRRAGLTCVGYRDPEALIFRDETVNVQQKVTVAQTHAASTQRFNQIHQYLSSQLAKPVTPSIETRARHDFFAHYVLRESAAYDMLGSIYKNSKPGDHLSASVDAASLAFLASKSNNQPHITKIATKAYVDALQALAPVITQPEAATSDATVQSILLLDLYEKMTNRSSLTEDTVRTHLTGALTLIEKRGTANTQSVAARRLVERLYITTILSCAAAGSRVPQNVQDLRNVLDPFFDHTDLKWLLIKLNIEAITFSADVRSGKIRGPENVIPQAEMLDRQLASMETALSPDWKPKRVYVTQGADRRIFGKYYDVYISHEKTHIRNMVRTLRLHLHAMMQGFARGAPHLLDPKSPAIVDACADQIAASVPQFLIPGVRPDNAEPFSSVQMLQCYTLLPQMYLAGRLTSNKALSEWVFDMMEHMASVGAMKMAKVTVDTLRTDKSIAYWDIYALLGGYAFVI</sequence>
<evidence type="ECO:0000256" key="1">
    <source>
        <dbReference type="ARBA" id="ARBA00023242"/>
    </source>
</evidence>
<dbReference type="PROSITE" id="PS50048">
    <property type="entry name" value="ZN2_CY6_FUNGAL_2"/>
    <property type="match status" value="1"/>
</dbReference>
<accession>A0A0A1TIS9</accession>
<dbReference type="PANTHER" id="PTHR38791">
    <property type="entry name" value="ZN(II)2CYS6 TRANSCRIPTION FACTOR (EUROFUNG)-RELATED-RELATED"/>
    <property type="match status" value="1"/>
</dbReference>
<feature type="domain" description="Zn(2)-C6 fungal-type" evidence="2">
    <location>
        <begin position="10"/>
        <end position="39"/>
    </location>
</feature>
<evidence type="ECO:0000259" key="2">
    <source>
        <dbReference type="PROSITE" id="PS50048"/>
    </source>
</evidence>
<gene>
    <name evidence="3" type="ORF">VHEMI05446</name>
</gene>